<dbReference type="InterPro" id="IPR012902">
    <property type="entry name" value="N_methyl_site"/>
</dbReference>
<keyword evidence="3" id="KW-0281">Fimbrium</keyword>
<dbReference type="SUPFAM" id="SSF54523">
    <property type="entry name" value="Pili subunits"/>
    <property type="match status" value="1"/>
</dbReference>
<reference evidence="5 6" key="1">
    <citation type="submission" date="2023-10" db="EMBL/GenBank/DDBJ databases">
        <title>Complete Genome Sequence of Limnobacter thiooxidans CS-K2T, Isolated from freshwater lake sediments in Bavaria, Germany.</title>
        <authorList>
            <person name="Naruki M."/>
            <person name="Watanabe A."/>
            <person name="Warashina T."/>
            <person name="Morita T."/>
            <person name="Arakawa K."/>
        </authorList>
    </citation>
    <scope>NUCLEOTIDE SEQUENCE [LARGE SCALE GENOMIC DNA]</scope>
    <source>
        <strain evidence="5 6">CS-K2</strain>
    </source>
</reference>
<protein>
    <submittedName>
        <fullName evidence="5">Pilin</fullName>
    </submittedName>
</protein>
<proteinExistence type="inferred from homology"/>
<organism evidence="5 6">
    <name type="scientific">Limnobacter thiooxidans</name>
    <dbReference type="NCBI Taxonomy" id="131080"/>
    <lineage>
        <taxon>Bacteria</taxon>
        <taxon>Pseudomonadati</taxon>
        <taxon>Pseudomonadota</taxon>
        <taxon>Betaproteobacteria</taxon>
        <taxon>Burkholderiales</taxon>
        <taxon>Burkholderiaceae</taxon>
        <taxon>Limnobacter</taxon>
    </lineage>
</organism>
<keyword evidence="4" id="KW-1133">Transmembrane helix</keyword>
<feature type="transmembrane region" description="Helical" evidence="4">
    <location>
        <begin position="28"/>
        <end position="52"/>
    </location>
</feature>
<dbReference type="EMBL" id="AP028947">
    <property type="protein sequence ID" value="BET25274.1"/>
    <property type="molecule type" value="Genomic_DNA"/>
</dbReference>
<evidence type="ECO:0000256" key="1">
    <source>
        <dbReference type="ARBA" id="ARBA00005233"/>
    </source>
</evidence>
<dbReference type="NCBIfam" id="TIGR02532">
    <property type="entry name" value="IV_pilin_GFxxxE"/>
    <property type="match status" value="1"/>
</dbReference>
<sequence length="190" mass="20087">MGIQHHSDVRNAQMNTLMTFKRPKNAKGFTLIELMIAIAIVGVLAAIAVPAFSNYLARARIAEAINYAQSCKTGYMEYYATSGTLPTSNDEANCPTITTDNVQAVTITSGTGAAGAPAIRVQLVNAAPLPNDVRNHVIVIQPLDPSNGLVDIGERIENWRCSLTTTGGAAAAANVREFVPAICRNSVATS</sequence>
<dbReference type="KEGG" id="lto:RGQ30_07750"/>
<name>A0AA86M862_9BURK</name>
<dbReference type="Gene3D" id="3.30.700.10">
    <property type="entry name" value="Glycoprotein, Type 4 Pilin"/>
    <property type="match status" value="1"/>
</dbReference>
<evidence type="ECO:0000256" key="4">
    <source>
        <dbReference type="SAM" id="Phobius"/>
    </source>
</evidence>
<dbReference type="PROSITE" id="PS00409">
    <property type="entry name" value="PROKAR_NTER_METHYL"/>
    <property type="match status" value="1"/>
</dbReference>
<keyword evidence="4" id="KW-0472">Membrane</keyword>
<dbReference type="InterPro" id="IPR045584">
    <property type="entry name" value="Pilin-like"/>
</dbReference>
<evidence type="ECO:0000313" key="6">
    <source>
        <dbReference type="Proteomes" id="UP001329151"/>
    </source>
</evidence>
<comment type="similarity">
    <text evidence="1 3">Belongs to the N-Me-Phe pilin family.</text>
</comment>
<evidence type="ECO:0000256" key="3">
    <source>
        <dbReference type="RuleBase" id="RU000389"/>
    </source>
</evidence>
<dbReference type="InterPro" id="IPR001082">
    <property type="entry name" value="Pilin"/>
</dbReference>
<dbReference type="Pfam" id="PF00114">
    <property type="entry name" value="Pilin"/>
    <property type="match status" value="1"/>
</dbReference>
<accession>A0AA86M862</accession>
<keyword evidence="4" id="KW-0812">Transmembrane</keyword>
<evidence type="ECO:0000313" key="5">
    <source>
        <dbReference type="EMBL" id="BET25274.1"/>
    </source>
</evidence>
<dbReference type="Pfam" id="PF07963">
    <property type="entry name" value="N_methyl"/>
    <property type="match status" value="1"/>
</dbReference>
<dbReference type="AlphaFoldDB" id="A0AA86M862"/>
<dbReference type="GO" id="GO:0009289">
    <property type="term" value="C:pilus"/>
    <property type="evidence" value="ECO:0007669"/>
    <property type="project" value="InterPro"/>
</dbReference>
<dbReference type="PANTHER" id="PTHR30093">
    <property type="entry name" value="GENERAL SECRETION PATHWAY PROTEIN G"/>
    <property type="match status" value="1"/>
</dbReference>
<dbReference type="PANTHER" id="PTHR30093:SF34">
    <property type="entry name" value="PREPILIN PEPTIDASE-DEPENDENT PROTEIN D"/>
    <property type="match status" value="1"/>
</dbReference>
<evidence type="ECO:0000256" key="2">
    <source>
        <dbReference type="ARBA" id="ARBA00022481"/>
    </source>
</evidence>
<keyword evidence="2" id="KW-0488">Methylation</keyword>
<dbReference type="GO" id="GO:0007155">
    <property type="term" value="P:cell adhesion"/>
    <property type="evidence" value="ECO:0007669"/>
    <property type="project" value="InterPro"/>
</dbReference>
<gene>
    <name evidence="5" type="ORF">RGQ30_07750</name>
</gene>
<dbReference type="Proteomes" id="UP001329151">
    <property type="component" value="Chromosome"/>
</dbReference>
<keyword evidence="6" id="KW-1185">Reference proteome</keyword>